<dbReference type="AlphaFoldDB" id="A0A6I8PE03"/>
<dbReference type="InterPro" id="IPR022247">
    <property type="entry name" value="Casein_kinase-1_gamma_C"/>
</dbReference>
<evidence type="ECO:0000256" key="7">
    <source>
        <dbReference type="ARBA" id="ARBA00022687"/>
    </source>
</evidence>
<dbReference type="OrthoDB" id="5800476at2759"/>
<evidence type="ECO:0000256" key="3">
    <source>
        <dbReference type="ARBA" id="ARBA00012513"/>
    </source>
</evidence>
<comment type="subcellular location">
    <subcellularLocation>
        <location evidence="1">Cytoplasm</location>
    </subcellularLocation>
</comment>
<feature type="region of interest" description="Disordered" evidence="14">
    <location>
        <begin position="426"/>
        <end position="445"/>
    </location>
</feature>
<dbReference type="Gene3D" id="3.30.200.20">
    <property type="entry name" value="Phosphorylase Kinase, domain 1"/>
    <property type="match status" value="1"/>
</dbReference>
<evidence type="ECO:0000256" key="11">
    <source>
        <dbReference type="ARBA" id="ARBA00047899"/>
    </source>
</evidence>
<evidence type="ECO:0000256" key="10">
    <source>
        <dbReference type="ARBA" id="ARBA00022840"/>
    </source>
</evidence>
<dbReference type="GO" id="GO:0090263">
    <property type="term" value="P:positive regulation of canonical Wnt signaling pathway"/>
    <property type="evidence" value="ECO:0000318"/>
    <property type="project" value="GO_Central"/>
</dbReference>
<evidence type="ECO:0000256" key="14">
    <source>
        <dbReference type="SAM" id="MobiDB-lite"/>
    </source>
</evidence>
<comment type="similarity">
    <text evidence="2">Belongs to the protein kinase superfamily. CK1 Ser/Thr protein kinase family. Casein kinase I subfamily.</text>
</comment>
<dbReference type="InterPro" id="IPR011009">
    <property type="entry name" value="Kinase-like_dom_sf"/>
</dbReference>
<dbReference type="Ensembl" id="ENSOANT00000074952.1">
    <property type="protein sequence ID" value="ENSOANP00000052894.1"/>
    <property type="gene ID" value="ENSOANG00000011556.3"/>
</dbReference>
<dbReference type="GO" id="GO:0005886">
    <property type="term" value="C:plasma membrane"/>
    <property type="evidence" value="ECO:0000318"/>
    <property type="project" value="GO_Central"/>
</dbReference>
<evidence type="ECO:0000256" key="1">
    <source>
        <dbReference type="ARBA" id="ARBA00004496"/>
    </source>
</evidence>
<dbReference type="InterPro" id="IPR000719">
    <property type="entry name" value="Prot_kinase_dom"/>
</dbReference>
<evidence type="ECO:0000259" key="15">
    <source>
        <dbReference type="PROSITE" id="PS50011"/>
    </source>
</evidence>
<dbReference type="CTD" id="1456"/>
<proteinExistence type="inferred from homology"/>
<keyword evidence="7" id="KW-0879">Wnt signaling pathway</keyword>
<keyword evidence="9" id="KW-0418">Kinase</keyword>
<keyword evidence="17" id="KW-1185">Reference proteome</keyword>
<dbReference type="GO" id="GO:0016055">
    <property type="term" value="P:Wnt signaling pathway"/>
    <property type="evidence" value="ECO:0007669"/>
    <property type="project" value="UniProtKB-KW"/>
</dbReference>
<reference evidence="16" key="2">
    <citation type="submission" date="2025-08" db="UniProtKB">
        <authorList>
            <consortium name="Ensembl"/>
        </authorList>
    </citation>
    <scope>IDENTIFICATION</scope>
    <source>
        <strain evidence="16">Glennie</strain>
    </source>
</reference>
<gene>
    <name evidence="16" type="primary">CSNK1G3</name>
</gene>
<accession>A0A6I8PE03</accession>
<dbReference type="FunCoup" id="A0A6I8PE03">
    <property type="interactions" value="3150"/>
</dbReference>
<feature type="domain" description="Protein kinase" evidence="15">
    <location>
        <begin position="41"/>
        <end position="311"/>
    </location>
</feature>
<dbReference type="GO" id="GO:0007165">
    <property type="term" value="P:signal transduction"/>
    <property type="evidence" value="ECO:0000318"/>
    <property type="project" value="GO_Central"/>
</dbReference>
<dbReference type="FunFam" id="1.10.510.10:FF:001113">
    <property type="entry name" value="Casein kinase 1 gamma 2"/>
    <property type="match status" value="1"/>
</dbReference>
<comment type="catalytic activity">
    <reaction evidence="11">
        <text>L-threonyl-[protein] + ATP = O-phospho-L-threonyl-[protein] + ADP + H(+)</text>
        <dbReference type="Rhea" id="RHEA:46608"/>
        <dbReference type="Rhea" id="RHEA-COMP:11060"/>
        <dbReference type="Rhea" id="RHEA-COMP:11605"/>
        <dbReference type="ChEBI" id="CHEBI:15378"/>
        <dbReference type="ChEBI" id="CHEBI:30013"/>
        <dbReference type="ChEBI" id="CHEBI:30616"/>
        <dbReference type="ChEBI" id="CHEBI:61977"/>
        <dbReference type="ChEBI" id="CHEBI:456216"/>
        <dbReference type="EC" id="2.7.11.1"/>
    </reaction>
</comment>
<evidence type="ECO:0000256" key="2">
    <source>
        <dbReference type="ARBA" id="ARBA00005926"/>
    </source>
</evidence>
<dbReference type="PROSITE" id="PS50011">
    <property type="entry name" value="PROTEIN_KINASE_DOM"/>
    <property type="match status" value="1"/>
</dbReference>
<keyword evidence="4" id="KW-0963">Cytoplasm</keyword>
<feature type="compositionally biased region" description="Basic and acidic residues" evidence="14">
    <location>
        <begin position="432"/>
        <end position="442"/>
    </location>
</feature>
<dbReference type="GO" id="GO:0005524">
    <property type="term" value="F:ATP binding"/>
    <property type="evidence" value="ECO:0007669"/>
    <property type="project" value="UniProtKB-UniRule"/>
</dbReference>
<keyword evidence="8 13" id="KW-0547">Nucleotide-binding</keyword>
<dbReference type="InterPro" id="IPR050235">
    <property type="entry name" value="CK1_Ser-Thr_kinase"/>
</dbReference>
<dbReference type="GO" id="GO:0006897">
    <property type="term" value="P:endocytosis"/>
    <property type="evidence" value="ECO:0000318"/>
    <property type="project" value="GO_Central"/>
</dbReference>
<dbReference type="PROSITE" id="PS00107">
    <property type="entry name" value="PROTEIN_KINASE_ATP"/>
    <property type="match status" value="1"/>
</dbReference>
<dbReference type="Gene3D" id="1.10.510.10">
    <property type="entry name" value="Transferase(Phosphotransferase) domain 1"/>
    <property type="match status" value="1"/>
</dbReference>
<evidence type="ECO:0000313" key="16">
    <source>
        <dbReference type="Ensembl" id="ENSOANP00000052894.1"/>
    </source>
</evidence>
<feature type="region of interest" description="Disordered" evidence="14">
    <location>
        <begin position="1"/>
        <end position="33"/>
    </location>
</feature>
<dbReference type="SMART" id="SM00220">
    <property type="entry name" value="S_TKc"/>
    <property type="match status" value="1"/>
</dbReference>
<reference evidence="16 17" key="1">
    <citation type="journal article" date="2008" name="Nature">
        <title>Genome analysis of the platypus reveals unique signatures of evolution.</title>
        <authorList>
            <person name="Warren W.C."/>
            <person name="Hillier L.W."/>
            <person name="Marshall Graves J.A."/>
            <person name="Birney E."/>
            <person name="Ponting C.P."/>
            <person name="Grutzner F."/>
            <person name="Belov K."/>
            <person name="Miller W."/>
            <person name="Clarke L."/>
            <person name="Chinwalla A.T."/>
            <person name="Yang S.P."/>
            <person name="Heger A."/>
            <person name="Locke D.P."/>
            <person name="Miethke P."/>
            <person name="Waters P.D."/>
            <person name="Veyrunes F."/>
            <person name="Fulton L."/>
            <person name="Fulton B."/>
            <person name="Graves T."/>
            <person name="Wallis J."/>
            <person name="Puente X.S."/>
            <person name="Lopez-Otin C."/>
            <person name="Ordonez G.R."/>
            <person name="Eichler E.E."/>
            <person name="Chen L."/>
            <person name="Cheng Z."/>
            <person name="Deakin J.E."/>
            <person name="Alsop A."/>
            <person name="Thompson K."/>
            <person name="Kirby P."/>
            <person name="Papenfuss A.T."/>
            <person name="Wakefield M.J."/>
            <person name="Olender T."/>
            <person name="Lancet D."/>
            <person name="Huttley G.A."/>
            <person name="Smit A.F."/>
            <person name="Pask A."/>
            <person name="Temple-Smith P."/>
            <person name="Batzer M.A."/>
            <person name="Walker J.A."/>
            <person name="Konkel M.K."/>
            <person name="Harris R.S."/>
            <person name="Whittington C.M."/>
            <person name="Wong E.S."/>
            <person name="Gemmell N.J."/>
            <person name="Buschiazzo E."/>
            <person name="Vargas Jentzsch I.M."/>
            <person name="Merkel A."/>
            <person name="Schmitz J."/>
            <person name="Zemann A."/>
            <person name="Churakov G."/>
            <person name="Kriegs J.O."/>
            <person name="Brosius J."/>
            <person name="Murchison E.P."/>
            <person name="Sachidanandam R."/>
            <person name="Smith C."/>
            <person name="Hannon G.J."/>
            <person name="Tsend-Ayush E."/>
            <person name="McMillan D."/>
            <person name="Attenborough R."/>
            <person name="Rens W."/>
            <person name="Ferguson-Smith M."/>
            <person name="Lefevre C.M."/>
            <person name="Sharp J.A."/>
            <person name="Nicholas K.R."/>
            <person name="Ray D.A."/>
            <person name="Kube M."/>
            <person name="Reinhardt R."/>
            <person name="Pringle T.H."/>
            <person name="Taylor J."/>
            <person name="Jones R.C."/>
            <person name="Nixon B."/>
            <person name="Dacheux J.L."/>
            <person name="Niwa H."/>
            <person name="Sekita Y."/>
            <person name="Huang X."/>
            <person name="Stark A."/>
            <person name="Kheradpour P."/>
            <person name="Kellis M."/>
            <person name="Flicek P."/>
            <person name="Chen Y."/>
            <person name="Webber C."/>
            <person name="Hardison R."/>
            <person name="Nelson J."/>
            <person name="Hallsworth-Pepin K."/>
            <person name="Delehaunty K."/>
            <person name="Markovic C."/>
            <person name="Minx P."/>
            <person name="Feng Y."/>
            <person name="Kremitzki C."/>
            <person name="Mitreva M."/>
            <person name="Glasscock J."/>
            <person name="Wylie T."/>
            <person name="Wohldmann P."/>
            <person name="Thiru P."/>
            <person name="Nhan M.N."/>
            <person name="Pohl C.S."/>
            <person name="Smith S.M."/>
            <person name="Hou S."/>
            <person name="Nefedov M."/>
            <person name="de Jong P.J."/>
            <person name="Renfree M.B."/>
            <person name="Mardis E.R."/>
            <person name="Wilson R.K."/>
        </authorList>
    </citation>
    <scope>NUCLEOTIDE SEQUENCE [LARGE SCALE GENOMIC DNA]</scope>
    <source>
        <strain evidence="16 17">Glennie</strain>
    </source>
</reference>
<feature type="binding site" evidence="13">
    <location>
        <position position="70"/>
    </location>
    <ligand>
        <name>ATP</name>
        <dbReference type="ChEBI" id="CHEBI:30616"/>
    </ligand>
</feature>
<dbReference type="GeneID" id="100075995"/>
<dbReference type="RefSeq" id="XP_007653855.1">
    <property type="nucleotide sequence ID" value="XM_007655665.4"/>
</dbReference>
<dbReference type="GO" id="GO:0005737">
    <property type="term" value="C:cytoplasm"/>
    <property type="evidence" value="ECO:0000318"/>
    <property type="project" value="GO_Central"/>
</dbReference>
<evidence type="ECO:0000256" key="9">
    <source>
        <dbReference type="ARBA" id="ARBA00022777"/>
    </source>
</evidence>
<dbReference type="KEGG" id="oaa:100075995"/>
<evidence type="ECO:0000256" key="6">
    <source>
        <dbReference type="ARBA" id="ARBA00022679"/>
    </source>
</evidence>
<dbReference type="EC" id="2.7.11.1" evidence="3"/>
<organism evidence="16 17">
    <name type="scientific">Ornithorhynchus anatinus</name>
    <name type="common">Duckbill platypus</name>
    <dbReference type="NCBI Taxonomy" id="9258"/>
    <lineage>
        <taxon>Eukaryota</taxon>
        <taxon>Metazoa</taxon>
        <taxon>Chordata</taxon>
        <taxon>Craniata</taxon>
        <taxon>Vertebrata</taxon>
        <taxon>Euteleostomi</taxon>
        <taxon>Mammalia</taxon>
        <taxon>Monotremata</taxon>
        <taxon>Ornithorhynchidae</taxon>
        <taxon>Ornithorhynchus</taxon>
    </lineage>
</organism>
<dbReference type="GeneTree" id="ENSGT00940000160646"/>
<sequence length="484" mass="54793">MDKKKDKIDDKPVARPSGRIGHHPRGMGSTSSSVLMVGPNFRVGKKIGCGNFGELRLGKNLYTNEYVAIKLEAMKSRAPQLHLEYRFYKQLGCADGIPQVYYFGPCGKYNAMVLELLGPSLEDLFDLCDRTFSLKTVLMIAIQLISRMEYAHSRNLIFRDVKPENFLIGRPGSKAQHIIHIIDFGLAKEYVDPETKKHIPYREHKSLTGTARYMSINTHLGKEQSRRDDLEALGHMFMYFLRGSLPWQGLKAETLKERYQKIGDTKRSTPIDILCESFPDEMAIYLRYVRRLDFFEKPDYDYLRKLFTDLFERKGYIFDYEYDWMDKQMAADHRAAWDSQQGNPHHLRAHLATDRHGGSVQVVSVTNGELNTDDPTAGRSNAPITAPAEIEVLEESKMLTEGLDNKSMPGAVGVQGEDFSIAPGVPAHGHGHKEEATKRQQEPEALGAAVFTSEEKGKPFNAANKSASRQTFGNYLNIQPLPRD</sequence>
<dbReference type="FunFam" id="3.30.200.20:FF:000018">
    <property type="entry name" value="Casein kinase I isoform gamma-1"/>
    <property type="match status" value="1"/>
</dbReference>
<dbReference type="GO" id="GO:0005634">
    <property type="term" value="C:nucleus"/>
    <property type="evidence" value="ECO:0000318"/>
    <property type="project" value="GO_Central"/>
</dbReference>
<name>A0A6I8PE03_ORNAN</name>
<dbReference type="InterPro" id="IPR017441">
    <property type="entry name" value="Protein_kinase_ATP_BS"/>
</dbReference>
<dbReference type="OMA" id="RYASIHT"/>
<evidence type="ECO:0000256" key="8">
    <source>
        <dbReference type="ARBA" id="ARBA00022741"/>
    </source>
</evidence>
<dbReference type="Pfam" id="PF00069">
    <property type="entry name" value="Pkinase"/>
    <property type="match status" value="1"/>
</dbReference>
<keyword evidence="5" id="KW-0723">Serine/threonine-protein kinase</keyword>
<dbReference type="GO" id="GO:0004674">
    <property type="term" value="F:protein serine/threonine kinase activity"/>
    <property type="evidence" value="ECO:0000318"/>
    <property type="project" value="GO_Central"/>
</dbReference>
<keyword evidence="6" id="KW-0808">Transferase</keyword>
<protein>
    <recommendedName>
        <fullName evidence="3">non-specific serine/threonine protein kinase</fullName>
        <ecNumber evidence="3">2.7.11.1</ecNumber>
    </recommendedName>
</protein>
<feature type="compositionally biased region" description="Basic and acidic residues" evidence="14">
    <location>
        <begin position="1"/>
        <end position="13"/>
    </location>
</feature>
<keyword evidence="10 13" id="KW-0067">ATP-binding</keyword>
<dbReference type="InParanoid" id="A0A6I8PE03"/>
<evidence type="ECO:0000256" key="13">
    <source>
        <dbReference type="PROSITE-ProRule" id="PRU10141"/>
    </source>
</evidence>
<evidence type="ECO:0000313" key="17">
    <source>
        <dbReference type="Proteomes" id="UP000002279"/>
    </source>
</evidence>
<dbReference type="Bgee" id="ENSOANG00000011556">
    <property type="expression patterns" value="Expressed in testis and 5 other cell types or tissues"/>
</dbReference>
<dbReference type="Pfam" id="PF12605">
    <property type="entry name" value="CK1gamma_C"/>
    <property type="match status" value="1"/>
</dbReference>
<evidence type="ECO:0000256" key="4">
    <source>
        <dbReference type="ARBA" id="ARBA00022490"/>
    </source>
</evidence>
<dbReference type="SUPFAM" id="SSF56112">
    <property type="entry name" value="Protein kinase-like (PK-like)"/>
    <property type="match status" value="1"/>
</dbReference>
<dbReference type="CDD" id="cd14126">
    <property type="entry name" value="STKc_CK1_gamma"/>
    <property type="match status" value="1"/>
</dbReference>
<evidence type="ECO:0000256" key="5">
    <source>
        <dbReference type="ARBA" id="ARBA00022527"/>
    </source>
</evidence>
<reference evidence="16" key="3">
    <citation type="submission" date="2025-09" db="UniProtKB">
        <authorList>
            <consortium name="Ensembl"/>
        </authorList>
    </citation>
    <scope>IDENTIFICATION</scope>
    <source>
        <strain evidence="16">Glennie</strain>
    </source>
</reference>
<evidence type="ECO:0000256" key="12">
    <source>
        <dbReference type="ARBA" id="ARBA00048679"/>
    </source>
</evidence>
<dbReference type="PANTHER" id="PTHR11909">
    <property type="entry name" value="CASEIN KINASE-RELATED"/>
    <property type="match status" value="1"/>
</dbReference>
<dbReference type="Proteomes" id="UP000002279">
    <property type="component" value="Chromosome X5"/>
</dbReference>
<comment type="catalytic activity">
    <reaction evidence="12">
        <text>L-seryl-[protein] + ATP = O-phospho-L-seryl-[protein] + ADP + H(+)</text>
        <dbReference type="Rhea" id="RHEA:17989"/>
        <dbReference type="Rhea" id="RHEA-COMP:9863"/>
        <dbReference type="Rhea" id="RHEA-COMP:11604"/>
        <dbReference type="ChEBI" id="CHEBI:15378"/>
        <dbReference type="ChEBI" id="CHEBI:29999"/>
        <dbReference type="ChEBI" id="CHEBI:30616"/>
        <dbReference type="ChEBI" id="CHEBI:83421"/>
        <dbReference type="ChEBI" id="CHEBI:456216"/>
        <dbReference type="EC" id="2.7.11.1"/>
    </reaction>
</comment>